<organism evidence="4 5">
    <name type="scientific">Gloeomargarita lithophora Alchichica-D10</name>
    <dbReference type="NCBI Taxonomy" id="1188229"/>
    <lineage>
        <taxon>Bacteria</taxon>
        <taxon>Bacillati</taxon>
        <taxon>Cyanobacteriota</taxon>
        <taxon>Cyanophyceae</taxon>
        <taxon>Gloeomargaritales</taxon>
        <taxon>Gloeomargaritaceae</taxon>
        <taxon>Gloeomargarita</taxon>
    </lineage>
</organism>
<keyword evidence="3" id="KW-1133">Transmembrane helix</keyword>
<dbReference type="InterPro" id="IPR011990">
    <property type="entry name" value="TPR-like_helical_dom_sf"/>
</dbReference>
<evidence type="ECO:0000313" key="5">
    <source>
        <dbReference type="Proteomes" id="UP000180235"/>
    </source>
</evidence>
<dbReference type="RefSeq" id="WP_071453697.1">
    <property type="nucleotide sequence ID" value="NZ_CP017675.1"/>
</dbReference>
<evidence type="ECO:0000313" key="4">
    <source>
        <dbReference type="EMBL" id="APB33036.1"/>
    </source>
</evidence>
<reference evidence="4 5" key="1">
    <citation type="submission" date="2016-10" db="EMBL/GenBank/DDBJ databases">
        <title>Description of Gloeomargarita lithophora gen. nov., sp. nov., a thylakoid-bearing basal-branching cyanobacterium with intracellular carbonates, and proposal for Gloeomargaritales ord. nov.</title>
        <authorList>
            <person name="Moreira D."/>
            <person name="Tavera R."/>
            <person name="Benzerara K."/>
            <person name="Skouri-Panet F."/>
            <person name="Couradeau E."/>
            <person name="Gerard E."/>
            <person name="Loussert C."/>
            <person name="Novelo E."/>
            <person name="Zivanovic Y."/>
            <person name="Lopez-Garcia P."/>
        </authorList>
    </citation>
    <scope>NUCLEOTIDE SEQUENCE [LARGE SCALE GENOMIC DNA]</scope>
    <source>
        <strain evidence="4 5">D10</strain>
    </source>
</reference>
<keyword evidence="3" id="KW-0472">Membrane</keyword>
<feature type="region of interest" description="Disordered" evidence="2">
    <location>
        <begin position="249"/>
        <end position="268"/>
    </location>
</feature>
<feature type="compositionally biased region" description="Pro residues" evidence="2">
    <location>
        <begin position="255"/>
        <end position="268"/>
    </location>
</feature>
<accession>A0A1J0AAS4</accession>
<dbReference type="KEGG" id="glt:GlitD10_0722"/>
<dbReference type="PANTHER" id="PTHR12558:SF13">
    <property type="entry name" value="CELL DIVISION CYCLE PROTEIN 27 HOMOLOG"/>
    <property type="match status" value="1"/>
</dbReference>
<feature type="repeat" description="TPR" evidence="1">
    <location>
        <begin position="172"/>
        <end position="205"/>
    </location>
</feature>
<dbReference type="Pfam" id="PF13432">
    <property type="entry name" value="TPR_16"/>
    <property type="match status" value="1"/>
</dbReference>
<dbReference type="SMART" id="SM00028">
    <property type="entry name" value="TPR"/>
    <property type="match status" value="3"/>
</dbReference>
<dbReference type="PROSITE" id="PS50005">
    <property type="entry name" value="TPR"/>
    <property type="match status" value="2"/>
</dbReference>
<dbReference type="InterPro" id="IPR019734">
    <property type="entry name" value="TPR_rpt"/>
</dbReference>
<name>A0A1J0AAS4_9CYAN</name>
<dbReference type="Proteomes" id="UP000180235">
    <property type="component" value="Chromosome"/>
</dbReference>
<feature type="repeat" description="TPR" evidence="1">
    <location>
        <begin position="100"/>
        <end position="133"/>
    </location>
</feature>
<sequence>MSSTAQRPWLKLVMVVGGSAFLGLSILPFVDSFLPKSTTPTPTPQSEQVSEAKGFELVLQKDPDNVYALRSLLEIRLRQQDLQGALPLLTRLAKNNPTIGEYHILLAQTQVELGNQEAAVTTYREFLQRQPDNLLALVGITDLLMQLQRPALAESIVQQSLVKVKPGQADMAGMQIQMARLYLAQGKIAPALALLEQLIQQNPQDFRPVFAKAQTLTALGKPQEAQPLFAKAAELAPPEHRDEIKRLTAVATQPSPSPSPGNPSPKSP</sequence>
<keyword evidence="1" id="KW-0802">TPR repeat</keyword>
<evidence type="ECO:0000256" key="3">
    <source>
        <dbReference type="SAM" id="Phobius"/>
    </source>
</evidence>
<dbReference type="SUPFAM" id="SSF48452">
    <property type="entry name" value="TPR-like"/>
    <property type="match status" value="1"/>
</dbReference>
<dbReference type="EMBL" id="CP017675">
    <property type="protein sequence ID" value="APB33036.1"/>
    <property type="molecule type" value="Genomic_DNA"/>
</dbReference>
<dbReference type="STRING" id="1188229.GlitD10_0722"/>
<dbReference type="PANTHER" id="PTHR12558">
    <property type="entry name" value="CELL DIVISION CYCLE 16,23,27"/>
    <property type="match status" value="1"/>
</dbReference>
<keyword evidence="3" id="KW-0812">Transmembrane</keyword>
<evidence type="ECO:0000256" key="2">
    <source>
        <dbReference type="SAM" id="MobiDB-lite"/>
    </source>
</evidence>
<evidence type="ECO:0000256" key="1">
    <source>
        <dbReference type="PROSITE-ProRule" id="PRU00339"/>
    </source>
</evidence>
<gene>
    <name evidence="4" type="ORF">GlitD10_0722</name>
</gene>
<dbReference type="OrthoDB" id="581415at2"/>
<feature type="transmembrane region" description="Helical" evidence="3">
    <location>
        <begin position="12"/>
        <end position="30"/>
    </location>
</feature>
<dbReference type="Pfam" id="PF14559">
    <property type="entry name" value="TPR_19"/>
    <property type="match status" value="1"/>
</dbReference>
<keyword evidence="5" id="KW-1185">Reference proteome</keyword>
<proteinExistence type="predicted"/>
<dbReference type="Gene3D" id="1.25.40.10">
    <property type="entry name" value="Tetratricopeptide repeat domain"/>
    <property type="match status" value="1"/>
</dbReference>
<dbReference type="AlphaFoldDB" id="A0A1J0AAS4"/>
<protein>
    <submittedName>
        <fullName evidence="4">Tetratricopeptide repeat-containing protein</fullName>
    </submittedName>
</protein>